<organism evidence="2 3">
    <name type="scientific">Panagrellus redivivus</name>
    <name type="common">Microworm</name>
    <dbReference type="NCBI Taxonomy" id="6233"/>
    <lineage>
        <taxon>Eukaryota</taxon>
        <taxon>Metazoa</taxon>
        <taxon>Ecdysozoa</taxon>
        <taxon>Nematoda</taxon>
        <taxon>Chromadorea</taxon>
        <taxon>Rhabditida</taxon>
        <taxon>Tylenchina</taxon>
        <taxon>Panagrolaimomorpha</taxon>
        <taxon>Panagrolaimoidea</taxon>
        <taxon>Panagrolaimidae</taxon>
        <taxon>Panagrellus</taxon>
    </lineage>
</organism>
<evidence type="ECO:0000313" key="2">
    <source>
        <dbReference type="Proteomes" id="UP000492821"/>
    </source>
</evidence>
<dbReference type="WBParaSite" id="Pan_g7163.t1">
    <property type="protein sequence ID" value="Pan_g7163.t1"/>
    <property type="gene ID" value="Pan_g7163"/>
</dbReference>
<feature type="transmembrane region" description="Helical" evidence="1">
    <location>
        <begin position="20"/>
        <end position="37"/>
    </location>
</feature>
<sequence length="183" mass="20507">MVEIDKEFPKSYPFGVLKTLHWALPFALLITLYVGTFQFGGVGFVLFSAWNAFFYSILTWFCYLFGFNKKVFNVGNAYLFIPFALMDFLVSIFFLLFFGISTLICIICIFESFKYRFTVILTYLFATAFSLGAAAAFGYFAILVYRACPNGQIRNLASLVIEGTTTATRPPADGPGEPGRPVV</sequence>
<keyword evidence="1" id="KW-0812">Transmembrane</keyword>
<reference evidence="2" key="1">
    <citation type="journal article" date="2013" name="Genetics">
        <title>The draft genome and transcriptome of Panagrellus redivivus are shaped by the harsh demands of a free-living lifestyle.</title>
        <authorList>
            <person name="Srinivasan J."/>
            <person name="Dillman A.R."/>
            <person name="Macchietto M.G."/>
            <person name="Heikkinen L."/>
            <person name="Lakso M."/>
            <person name="Fracchia K.M."/>
            <person name="Antoshechkin I."/>
            <person name="Mortazavi A."/>
            <person name="Wong G."/>
            <person name="Sternberg P.W."/>
        </authorList>
    </citation>
    <scope>NUCLEOTIDE SEQUENCE [LARGE SCALE GENOMIC DNA]</scope>
    <source>
        <strain evidence="2">MT8872</strain>
    </source>
</reference>
<reference evidence="3" key="2">
    <citation type="submission" date="2020-10" db="UniProtKB">
        <authorList>
            <consortium name="WormBaseParasite"/>
        </authorList>
    </citation>
    <scope>IDENTIFICATION</scope>
</reference>
<feature type="transmembrane region" description="Helical" evidence="1">
    <location>
        <begin position="44"/>
        <end position="66"/>
    </location>
</feature>
<proteinExistence type="predicted"/>
<accession>A0A7E5A0E8</accession>
<evidence type="ECO:0000313" key="3">
    <source>
        <dbReference type="WBParaSite" id="Pan_g7163.t1"/>
    </source>
</evidence>
<dbReference type="Proteomes" id="UP000492821">
    <property type="component" value="Unassembled WGS sequence"/>
</dbReference>
<protein>
    <submittedName>
        <fullName evidence="3">MARVEL domain-containing protein</fullName>
    </submittedName>
</protein>
<feature type="transmembrane region" description="Helical" evidence="1">
    <location>
        <begin position="78"/>
        <end position="110"/>
    </location>
</feature>
<feature type="transmembrane region" description="Helical" evidence="1">
    <location>
        <begin position="122"/>
        <end position="145"/>
    </location>
</feature>
<evidence type="ECO:0000256" key="1">
    <source>
        <dbReference type="SAM" id="Phobius"/>
    </source>
</evidence>
<keyword evidence="1" id="KW-1133">Transmembrane helix</keyword>
<keyword evidence="2" id="KW-1185">Reference proteome</keyword>
<dbReference type="AlphaFoldDB" id="A0A7E5A0E8"/>
<name>A0A7E5A0E8_PANRE</name>
<keyword evidence="1" id="KW-0472">Membrane</keyword>